<keyword evidence="9" id="KW-1185">Reference proteome</keyword>
<evidence type="ECO:0000313" key="8">
    <source>
        <dbReference type="EMBL" id="GMI31209.1"/>
    </source>
</evidence>
<evidence type="ECO:0000259" key="7">
    <source>
        <dbReference type="PROSITE" id="PS51285"/>
    </source>
</evidence>
<dbReference type="PANTHER" id="PTHR24353">
    <property type="entry name" value="CYCLIC NUCLEOTIDE-DEPENDENT PROTEIN KINASE"/>
    <property type="match status" value="1"/>
</dbReference>
<evidence type="ECO:0000259" key="6">
    <source>
        <dbReference type="PROSITE" id="PS50011"/>
    </source>
</evidence>
<proteinExistence type="predicted"/>
<evidence type="ECO:0000256" key="3">
    <source>
        <dbReference type="ARBA" id="ARBA00022741"/>
    </source>
</evidence>
<keyword evidence="4" id="KW-0418">Kinase</keyword>
<evidence type="ECO:0000256" key="1">
    <source>
        <dbReference type="ARBA" id="ARBA00022527"/>
    </source>
</evidence>
<dbReference type="SUPFAM" id="SSF56112">
    <property type="entry name" value="Protein kinase-like (PK-like)"/>
    <property type="match status" value="1"/>
</dbReference>
<dbReference type="Pfam" id="PF00069">
    <property type="entry name" value="Pkinase"/>
    <property type="match status" value="1"/>
</dbReference>
<dbReference type="PANTHER" id="PTHR24353:SF37">
    <property type="entry name" value="CAMP-DEPENDENT PROTEIN KINASE CATALYTIC SUBUNIT PRKX"/>
    <property type="match status" value="1"/>
</dbReference>
<accession>A0ABQ6MSC3</accession>
<reference evidence="8 9" key="1">
    <citation type="journal article" date="2023" name="Commun. Biol.">
        <title>Genome analysis of Parmales, the sister group of diatoms, reveals the evolutionary specialization of diatoms from phago-mixotrophs to photoautotrophs.</title>
        <authorList>
            <person name="Ban H."/>
            <person name="Sato S."/>
            <person name="Yoshikawa S."/>
            <person name="Yamada K."/>
            <person name="Nakamura Y."/>
            <person name="Ichinomiya M."/>
            <person name="Sato N."/>
            <person name="Blanc-Mathieu R."/>
            <person name="Endo H."/>
            <person name="Kuwata A."/>
            <person name="Ogata H."/>
        </authorList>
    </citation>
    <scope>NUCLEOTIDE SEQUENCE [LARGE SCALE GENOMIC DNA]</scope>
</reference>
<keyword evidence="2" id="KW-0808">Transferase</keyword>
<feature type="domain" description="Protein kinase" evidence="6">
    <location>
        <begin position="1"/>
        <end position="94"/>
    </location>
</feature>
<gene>
    <name evidence="8" type="ORF">TeGR_g7969</name>
</gene>
<dbReference type="PROSITE" id="PS50011">
    <property type="entry name" value="PROTEIN_KINASE_DOM"/>
    <property type="match status" value="1"/>
</dbReference>
<evidence type="ECO:0000256" key="4">
    <source>
        <dbReference type="ARBA" id="ARBA00022777"/>
    </source>
</evidence>
<dbReference type="InterPro" id="IPR011009">
    <property type="entry name" value="Kinase-like_dom_sf"/>
</dbReference>
<protein>
    <submittedName>
        <fullName evidence="8">Uncharacterized protein</fullName>
    </submittedName>
</protein>
<dbReference type="EMBL" id="BRYB01005966">
    <property type="protein sequence ID" value="GMI31209.1"/>
    <property type="molecule type" value="Genomic_DNA"/>
</dbReference>
<dbReference type="PROSITE" id="PS51285">
    <property type="entry name" value="AGC_KINASE_CTER"/>
    <property type="match status" value="1"/>
</dbReference>
<keyword evidence="5" id="KW-0067">ATP-binding</keyword>
<evidence type="ECO:0000256" key="5">
    <source>
        <dbReference type="ARBA" id="ARBA00022840"/>
    </source>
</evidence>
<keyword evidence="1" id="KW-0723">Serine/threonine-protein kinase</keyword>
<dbReference type="Gene3D" id="3.30.200.20">
    <property type="entry name" value="Phosphorylase Kinase, domain 1"/>
    <property type="match status" value="1"/>
</dbReference>
<dbReference type="Gene3D" id="1.10.510.10">
    <property type="entry name" value="Transferase(Phosphotransferase) domain 1"/>
    <property type="match status" value="1"/>
</dbReference>
<evidence type="ECO:0000256" key="2">
    <source>
        <dbReference type="ARBA" id="ARBA00022679"/>
    </source>
</evidence>
<dbReference type="Proteomes" id="UP001165060">
    <property type="component" value="Unassembled WGS sequence"/>
</dbReference>
<feature type="domain" description="AGC-kinase C-terminal" evidence="7">
    <location>
        <begin position="95"/>
        <end position="152"/>
    </location>
</feature>
<keyword evidence="3" id="KW-0547">Nucleotide-binding</keyword>
<name>A0ABQ6MSC3_9STRA</name>
<organism evidence="8 9">
    <name type="scientific">Tetraparma gracilis</name>
    <dbReference type="NCBI Taxonomy" id="2962635"/>
    <lineage>
        <taxon>Eukaryota</taxon>
        <taxon>Sar</taxon>
        <taxon>Stramenopiles</taxon>
        <taxon>Ochrophyta</taxon>
        <taxon>Bolidophyceae</taxon>
        <taxon>Parmales</taxon>
        <taxon>Triparmaceae</taxon>
        <taxon>Tetraparma</taxon>
    </lineage>
</organism>
<comment type="caution">
    <text evidence="8">The sequence shown here is derived from an EMBL/GenBank/DDBJ whole genome shotgun (WGS) entry which is preliminary data.</text>
</comment>
<feature type="non-terminal residue" evidence="8">
    <location>
        <position position="1"/>
    </location>
</feature>
<dbReference type="InterPro" id="IPR000719">
    <property type="entry name" value="Prot_kinase_dom"/>
</dbReference>
<evidence type="ECO:0000313" key="9">
    <source>
        <dbReference type="Proteomes" id="UP001165060"/>
    </source>
</evidence>
<sequence>YLAPEMIENAGHGSSVDWWSLGVMTYEMLAGHPPFSADTPYKTYQKICACKYDFEPTFDPKAKEFVRGLLQKDRTKRLGCGKGGAKQLKKTRFLQGIDWHAITNCQAQVPYLLEVEGPDDTQNFSTYPDSIDDDAIPLNGEDREKFKQFNLF</sequence>
<dbReference type="InterPro" id="IPR000961">
    <property type="entry name" value="AGC-kinase_C"/>
</dbReference>